<accession>K3WBL9</accession>
<dbReference type="PANTHER" id="PTHR14742">
    <property type="entry name" value="RIBONUCLEASE P SUBUNIT P21"/>
    <property type="match status" value="1"/>
</dbReference>
<protein>
    <submittedName>
        <fullName evidence="6">Uncharacterized protein</fullName>
    </submittedName>
</protein>
<sequence>MTSLPASTEHGANAAAVTLSKKKKASTSGYDCLLLPEIKLKTSNAAASLKQLEKRFGYLWQAAHTILPTSALLAHQMISSMTEMARNNGVELPAAVLDFICECCGALLVPSLSADVRVQAQTHKSAANRKLTKLRRKLQAQHGTAGAPQILRNILRMCCRRCEHVNIRAGVSEIVKPKSKKRPIEGQTEAPDTKRAKTEPSPVSLILQDAAVSTTQPGNTELEKPRSMFAPPPSPPRKLLDGPKKKKKKKTADTAVVAVKSNLSSFLQSLRPSTAKK</sequence>
<reference evidence="7" key="2">
    <citation type="submission" date="2010-04" db="EMBL/GenBank/DDBJ databases">
        <authorList>
            <person name="Buell R."/>
            <person name="Hamilton J."/>
            <person name="Hostetler J."/>
        </authorList>
    </citation>
    <scope>NUCLEOTIDE SEQUENCE [LARGE SCALE GENOMIC DNA]</scope>
    <source>
        <strain evidence="7">DAOM:BR144</strain>
    </source>
</reference>
<dbReference type="HOGENOM" id="CLU_087777_0_0_1"/>
<proteinExistence type="inferred from homology"/>
<reference evidence="6" key="3">
    <citation type="submission" date="2014-11" db="UniProtKB">
        <authorList>
            <consortium name="EnsemblProtists"/>
        </authorList>
    </citation>
    <scope>IDENTIFICATION</scope>
    <source>
        <strain evidence="6">DAOM BR144</strain>
    </source>
</reference>
<keyword evidence="7" id="KW-1185">Reference proteome</keyword>
<dbReference type="GO" id="GO:0005655">
    <property type="term" value="C:nucleolar ribonuclease P complex"/>
    <property type="evidence" value="ECO:0007669"/>
    <property type="project" value="TreeGrafter"/>
</dbReference>
<keyword evidence="2" id="KW-0479">Metal-binding</keyword>
<evidence type="ECO:0000256" key="5">
    <source>
        <dbReference type="SAM" id="MobiDB-lite"/>
    </source>
</evidence>
<keyword evidence="1" id="KW-0819">tRNA processing</keyword>
<evidence type="ECO:0000256" key="4">
    <source>
        <dbReference type="ARBA" id="ARBA00038402"/>
    </source>
</evidence>
<dbReference type="InterPro" id="IPR007175">
    <property type="entry name" value="Rpr2/Snm1/Rpp21"/>
</dbReference>
<dbReference type="AlphaFoldDB" id="K3WBL9"/>
<dbReference type="Pfam" id="PF04032">
    <property type="entry name" value="Rpr2"/>
    <property type="match status" value="1"/>
</dbReference>
<dbReference type="eggNOG" id="ENOG502S1YY">
    <property type="taxonomic scope" value="Eukaryota"/>
</dbReference>
<dbReference type="GO" id="GO:0046872">
    <property type="term" value="F:metal ion binding"/>
    <property type="evidence" value="ECO:0007669"/>
    <property type="project" value="UniProtKB-KW"/>
</dbReference>
<dbReference type="EnsemblProtists" id="PYU1_T002360">
    <property type="protein sequence ID" value="PYU1_T002360"/>
    <property type="gene ID" value="PYU1_G002357"/>
</dbReference>
<feature type="region of interest" description="Disordered" evidence="5">
    <location>
        <begin position="177"/>
        <end position="256"/>
    </location>
</feature>
<dbReference type="PANTHER" id="PTHR14742:SF0">
    <property type="entry name" value="RIBONUCLEASE P PROTEIN SUBUNIT P21"/>
    <property type="match status" value="1"/>
</dbReference>
<evidence type="ECO:0000256" key="2">
    <source>
        <dbReference type="ARBA" id="ARBA00022723"/>
    </source>
</evidence>
<dbReference type="GO" id="GO:0008033">
    <property type="term" value="P:tRNA processing"/>
    <property type="evidence" value="ECO:0007669"/>
    <property type="project" value="UniProtKB-KW"/>
</dbReference>
<organism evidence="6 7">
    <name type="scientific">Globisporangium ultimum (strain ATCC 200006 / CBS 805.95 / DAOM BR144)</name>
    <name type="common">Pythium ultimum</name>
    <dbReference type="NCBI Taxonomy" id="431595"/>
    <lineage>
        <taxon>Eukaryota</taxon>
        <taxon>Sar</taxon>
        <taxon>Stramenopiles</taxon>
        <taxon>Oomycota</taxon>
        <taxon>Peronosporomycetes</taxon>
        <taxon>Pythiales</taxon>
        <taxon>Pythiaceae</taxon>
        <taxon>Globisporangium</taxon>
    </lineage>
</organism>
<evidence type="ECO:0000313" key="7">
    <source>
        <dbReference type="Proteomes" id="UP000019132"/>
    </source>
</evidence>
<evidence type="ECO:0000256" key="3">
    <source>
        <dbReference type="ARBA" id="ARBA00022833"/>
    </source>
</evidence>
<name>K3WBL9_GLOUD</name>
<dbReference type="InParanoid" id="K3WBL9"/>
<dbReference type="OMA" id="CKHANDR"/>
<evidence type="ECO:0000256" key="1">
    <source>
        <dbReference type="ARBA" id="ARBA00022694"/>
    </source>
</evidence>
<reference evidence="7" key="1">
    <citation type="journal article" date="2010" name="Genome Biol.">
        <title>Genome sequence of the necrotrophic plant pathogen Pythium ultimum reveals original pathogenicity mechanisms and effector repertoire.</title>
        <authorList>
            <person name="Levesque C.A."/>
            <person name="Brouwer H."/>
            <person name="Cano L."/>
            <person name="Hamilton J.P."/>
            <person name="Holt C."/>
            <person name="Huitema E."/>
            <person name="Raffaele S."/>
            <person name="Robideau G.P."/>
            <person name="Thines M."/>
            <person name="Win J."/>
            <person name="Zerillo M.M."/>
            <person name="Beakes G.W."/>
            <person name="Boore J.L."/>
            <person name="Busam D."/>
            <person name="Dumas B."/>
            <person name="Ferriera S."/>
            <person name="Fuerstenberg S.I."/>
            <person name="Gachon C.M."/>
            <person name="Gaulin E."/>
            <person name="Govers F."/>
            <person name="Grenville-Briggs L."/>
            <person name="Horner N."/>
            <person name="Hostetler J."/>
            <person name="Jiang R.H."/>
            <person name="Johnson J."/>
            <person name="Krajaejun T."/>
            <person name="Lin H."/>
            <person name="Meijer H.J."/>
            <person name="Moore B."/>
            <person name="Morris P."/>
            <person name="Phuntmart V."/>
            <person name="Puiu D."/>
            <person name="Shetty J."/>
            <person name="Stajich J.E."/>
            <person name="Tripathy S."/>
            <person name="Wawra S."/>
            <person name="van West P."/>
            <person name="Whitty B.R."/>
            <person name="Coutinho P.M."/>
            <person name="Henrissat B."/>
            <person name="Martin F."/>
            <person name="Thomas P.D."/>
            <person name="Tyler B.M."/>
            <person name="De Vries R.P."/>
            <person name="Kamoun S."/>
            <person name="Yandell M."/>
            <person name="Tisserat N."/>
            <person name="Buell C.R."/>
        </authorList>
    </citation>
    <scope>NUCLEOTIDE SEQUENCE</scope>
    <source>
        <strain evidence="7">DAOM:BR144</strain>
    </source>
</reference>
<comment type="similarity">
    <text evidence="4">Belongs to the eukaryotic/archaeal RNase P protein component 4 family.</text>
</comment>
<keyword evidence="3" id="KW-0862">Zinc</keyword>
<dbReference type="Proteomes" id="UP000019132">
    <property type="component" value="Unassembled WGS sequence"/>
</dbReference>
<dbReference type="VEuPathDB" id="FungiDB:PYU1_G002357"/>
<evidence type="ECO:0000313" key="6">
    <source>
        <dbReference type="EnsemblProtists" id="PYU1_T002360"/>
    </source>
</evidence>